<comment type="caution">
    <text evidence="4">The sequence shown here is derived from an EMBL/GenBank/DDBJ whole genome shotgun (WGS) entry which is preliminary data.</text>
</comment>
<feature type="transmembrane region" description="Helical" evidence="2">
    <location>
        <begin position="470"/>
        <end position="489"/>
    </location>
</feature>
<evidence type="ECO:0000256" key="2">
    <source>
        <dbReference type="SAM" id="Phobius"/>
    </source>
</evidence>
<reference evidence="5" key="1">
    <citation type="submission" date="2023-07" db="EMBL/GenBank/DDBJ databases">
        <title>30 novel species of actinomycetes from the DSMZ collection.</title>
        <authorList>
            <person name="Nouioui I."/>
        </authorList>
    </citation>
    <scope>NUCLEOTIDE SEQUENCE [LARGE SCALE GENOMIC DNA]</scope>
    <source>
        <strain evidence="5">DSM 41770</strain>
    </source>
</reference>
<keyword evidence="2" id="KW-0472">Membrane</keyword>
<organism evidence="4 5">
    <name type="scientific">Streptomyces salyersiae</name>
    <dbReference type="NCBI Taxonomy" id="3075530"/>
    <lineage>
        <taxon>Bacteria</taxon>
        <taxon>Bacillati</taxon>
        <taxon>Actinomycetota</taxon>
        <taxon>Actinomycetes</taxon>
        <taxon>Kitasatosporales</taxon>
        <taxon>Streptomycetaceae</taxon>
        <taxon>Streptomyces</taxon>
    </lineage>
</organism>
<name>A0ABU2RCV1_9ACTN</name>
<keyword evidence="5" id="KW-1185">Reference proteome</keyword>
<evidence type="ECO:0000259" key="3">
    <source>
        <dbReference type="Pfam" id="PF01757"/>
    </source>
</evidence>
<gene>
    <name evidence="4" type="ORF">RM649_00260</name>
</gene>
<dbReference type="EMBL" id="JAVREX010000001">
    <property type="protein sequence ID" value="MDT0426093.1"/>
    <property type="molecule type" value="Genomic_DNA"/>
</dbReference>
<dbReference type="Pfam" id="PF01757">
    <property type="entry name" value="Acyl_transf_3"/>
    <property type="match status" value="1"/>
</dbReference>
<evidence type="ECO:0000313" key="4">
    <source>
        <dbReference type="EMBL" id="MDT0426093.1"/>
    </source>
</evidence>
<sequence length="551" mass="59555">MTHPNQPRRDDHDASAAWPRTGGAAAHPGQDPGHAGHAPGFPRQNRSPEYENGFPGHETGFPGHETGFPGHETGFPGHGNGYPGQNGSPGHGNGYPGQNGSPGHGNGYPGQNNSPGGGGSYASPGYATGTGTTGTEPFPGQVRTVTPGATAPLPAASAVPAERAEGTERTEQAEAPARPGRDRYLDLLRAVALVRVVFFHLFGWAWLTVLFPSMGVMFALAGSLMARSLSRPAGSVIRSRLRRLLPPMWAFSLVVVPMMFALSWKPVRDEGLWWFLKLGCYLFPIGSPPYPEESGSTGGWLELTWADQAVGPLWYIRAYLWFVLASPLLLKAFRRLPWVTMLAPVALTAVIGTGLVTVPGMLGESLIDFAVFGACWILGFAHNDGLLKEVPRYLAVSSAAIVMGFGLWWASGHLTEEGWNLDEIPLAQATWSLGFCAVLLVYAPSWRKLPGKLAGWDTLVTLANNRAVTIYLWHNILLMAGALIVDQLWNVPWLGDTFGTYIEQSYNGLIFIAIWPLLGLAILSFGWVEDVAAKRRPRLWPNGADKRRSAV</sequence>
<protein>
    <submittedName>
        <fullName evidence="4">Acyltransferase family protein</fullName>
    </submittedName>
</protein>
<keyword evidence="4" id="KW-0808">Transferase</keyword>
<feature type="region of interest" description="Disordered" evidence="1">
    <location>
        <begin position="1"/>
        <end position="178"/>
    </location>
</feature>
<feature type="transmembrane region" description="Helical" evidence="2">
    <location>
        <begin position="424"/>
        <end position="443"/>
    </location>
</feature>
<dbReference type="GO" id="GO:0016746">
    <property type="term" value="F:acyltransferase activity"/>
    <property type="evidence" value="ECO:0007669"/>
    <property type="project" value="UniProtKB-KW"/>
</dbReference>
<feature type="transmembrane region" description="Helical" evidence="2">
    <location>
        <begin position="393"/>
        <end position="412"/>
    </location>
</feature>
<evidence type="ECO:0000313" key="5">
    <source>
        <dbReference type="Proteomes" id="UP001183777"/>
    </source>
</evidence>
<dbReference type="Proteomes" id="UP001183777">
    <property type="component" value="Unassembled WGS sequence"/>
</dbReference>
<feature type="transmembrane region" description="Helical" evidence="2">
    <location>
        <begin position="509"/>
        <end position="528"/>
    </location>
</feature>
<keyword evidence="4" id="KW-0012">Acyltransferase</keyword>
<keyword evidence="2" id="KW-0812">Transmembrane</keyword>
<feature type="compositionally biased region" description="Low complexity" evidence="1">
    <location>
        <begin position="121"/>
        <end position="135"/>
    </location>
</feature>
<feature type="transmembrane region" description="Helical" evidence="2">
    <location>
        <begin position="313"/>
        <end position="330"/>
    </location>
</feature>
<feature type="transmembrane region" description="Helical" evidence="2">
    <location>
        <begin position="362"/>
        <end position="381"/>
    </location>
</feature>
<keyword evidence="2" id="KW-1133">Transmembrane helix</keyword>
<feature type="compositionally biased region" description="Gly residues" evidence="1">
    <location>
        <begin position="76"/>
        <end position="108"/>
    </location>
</feature>
<accession>A0ABU2RCV1</accession>
<feature type="transmembrane region" description="Helical" evidence="2">
    <location>
        <begin position="247"/>
        <end position="264"/>
    </location>
</feature>
<feature type="transmembrane region" description="Helical" evidence="2">
    <location>
        <begin position="337"/>
        <end position="356"/>
    </location>
</feature>
<feature type="domain" description="Acyltransferase 3" evidence="3">
    <location>
        <begin position="183"/>
        <end position="495"/>
    </location>
</feature>
<dbReference type="InterPro" id="IPR002656">
    <property type="entry name" value="Acyl_transf_3_dom"/>
</dbReference>
<evidence type="ECO:0000256" key="1">
    <source>
        <dbReference type="SAM" id="MobiDB-lite"/>
    </source>
</evidence>
<feature type="compositionally biased region" description="Basic and acidic residues" evidence="1">
    <location>
        <begin position="162"/>
        <end position="172"/>
    </location>
</feature>
<feature type="transmembrane region" description="Helical" evidence="2">
    <location>
        <begin position="209"/>
        <end position="226"/>
    </location>
</feature>
<proteinExistence type="predicted"/>
<dbReference type="RefSeq" id="WP_311654337.1">
    <property type="nucleotide sequence ID" value="NZ_JAVREX010000001.1"/>
</dbReference>